<proteinExistence type="predicted"/>
<evidence type="ECO:0000256" key="1">
    <source>
        <dbReference type="SAM" id="SignalP"/>
    </source>
</evidence>
<name>A0A1I7XPU7_HETBA</name>
<keyword evidence="2" id="KW-1185">Reference proteome</keyword>
<evidence type="ECO:0000313" key="3">
    <source>
        <dbReference type="WBParaSite" id="Hba_19558"/>
    </source>
</evidence>
<protein>
    <submittedName>
        <fullName evidence="3">Uncharacterized protein</fullName>
    </submittedName>
</protein>
<organism evidence="2 3">
    <name type="scientific">Heterorhabditis bacteriophora</name>
    <name type="common">Entomopathogenic nematode worm</name>
    <dbReference type="NCBI Taxonomy" id="37862"/>
    <lineage>
        <taxon>Eukaryota</taxon>
        <taxon>Metazoa</taxon>
        <taxon>Ecdysozoa</taxon>
        <taxon>Nematoda</taxon>
        <taxon>Chromadorea</taxon>
        <taxon>Rhabditida</taxon>
        <taxon>Rhabditina</taxon>
        <taxon>Rhabditomorpha</taxon>
        <taxon>Strongyloidea</taxon>
        <taxon>Heterorhabditidae</taxon>
        <taxon>Heterorhabditis</taxon>
    </lineage>
</organism>
<dbReference type="WBParaSite" id="Hba_19558">
    <property type="protein sequence ID" value="Hba_19558"/>
    <property type="gene ID" value="Hba_19558"/>
</dbReference>
<keyword evidence="1" id="KW-0732">Signal</keyword>
<accession>A0A1I7XPU7</accession>
<dbReference type="AlphaFoldDB" id="A0A1I7XPU7"/>
<dbReference type="Proteomes" id="UP000095283">
    <property type="component" value="Unplaced"/>
</dbReference>
<feature type="chain" id="PRO_5009311409" evidence="1">
    <location>
        <begin position="18"/>
        <end position="224"/>
    </location>
</feature>
<feature type="signal peptide" evidence="1">
    <location>
        <begin position="1"/>
        <end position="17"/>
    </location>
</feature>
<sequence length="224" mass="25720">MILRLLLLAVQAFIIVSVDPLVRVEGDQNNSRLTIARNKHISSTSQNEVYANFLRNTYSTEIDLLFVTPPPQRTTVAYKKQWKKKREEKDNLKVVEEQDKNYIKKIEIKEKIRTSLRLVTLSRATTTPLPPFKHTAQNQVALHHEIISFRPAHYSDMDQTSGIRFPAQPWQIPPRNTERFTEIGIDDGLIEIQSGNTHPQNPFLLTTVPPMNTGSICNTFKNAF</sequence>
<reference evidence="3" key="1">
    <citation type="submission" date="2016-11" db="UniProtKB">
        <authorList>
            <consortium name="WormBaseParasite"/>
        </authorList>
    </citation>
    <scope>IDENTIFICATION</scope>
</reference>
<evidence type="ECO:0000313" key="2">
    <source>
        <dbReference type="Proteomes" id="UP000095283"/>
    </source>
</evidence>